<name>A0A1V2IAK7_9ACTN</name>
<organism evidence="2 3">
    <name type="scientific">Pseudofrankia asymbiotica</name>
    <dbReference type="NCBI Taxonomy" id="1834516"/>
    <lineage>
        <taxon>Bacteria</taxon>
        <taxon>Bacillati</taxon>
        <taxon>Actinomycetota</taxon>
        <taxon>Actinomycetes</taxon>
        <taxon>Frankiales</taxon>
        <taxon>Frankiaceae</taxon>
        <taxon>Pseudofrankia</taxon>
    </lineage>
</organism>
<dbReference type="EMBL" id="MOMC01000029">
    <property type="protein sequence ID" value="ONH29857.1"/>
    <property type="molecule type" value="Genomic_DNA"/>
</dbReference>
<dbReference type="InterPro" id="IPR029033">
    <property type="entry name" value="His_PPase_superfam"/>
</dbReference>
<dbReference type="SMART" id="SM00855">
    <property type="entry name" value="PGAM"/>
    <property type="match status" value="1"/>
</dbReference>
<dbReference type="Gene3D" id="3.40.50.1240">
    <property type="entry name" value="Phosphoglycerate mutase-like"/>
    <property type="match status" value="1"/>
</dbReference>
<dbReference type="SUPFAM" id="SSF53254">
    <property type="entry name" value="Phosphoglycerate mutase-like"/>
    <property type="match status" value="1"/>
</dbReference>
<dbReference type="RefSeq" id="WP_076817578.1">
    <property type="nucleotide sequence ID" value="NZ_MOMC01000029.1"/>
</dbReference>
<dbReference type="InterPro" id="IPR013078">
    <property type="entry name" value="His_Pase_superF_clade-1"/>
</dbReference>
<dbReference type="GO" id="GO:0005737">
    <property type="term" value="C:cytoplasm"/>
    <property type="evidence" value="ECO:0007669"/>
    <property type="project" value="TreeGrafter"/>
</dbReference>
<evidence type="ECO:0000256" key="1">
    <source>
        <dbReference type="SAM" id="MobiDB-lite"/>
    </source>
</evidence>
<feature type="region of interest" description="Disordered" evidence="1">
    <location>
        <begin position="1"/>
        <end position="20"/>
    </location>
</feature>
<sequence length="223" mass="24483">MADASPRAAGEPGTTTVHLVRHGEVFNPEKILYGRLPNYRLSETGEQQAKVTAEFLAGFDVAAVIASPLLRAQQTAAPIAAAHRLAVITDHRLIESRNFFEGRAFEASPRLLRDPKMWSVLRNPLRPSWGEPYTEIAERMLRAAAEWRDTFPGRHVVLVSHQLPVWTARRALEGLRLFHRPDRRQCALASVTSAVYAADGALLRVDYAEPNGPTSTGAGSVGA</sequence>
<dbReference type="OrthoDB" id="3215466at2"/>
<evidence type="ECO:0008006" key="4">
    <source>
        <dbReference type="Google" id="ProtNLM"/>
    </source>
</evidence>
<evidence type="ECO:0000313" key="2">
    <source>
        <dbReference type="EMBL" id="ONH29857.1"/>
    </source>
</evidence>
<protein>
    <recommendedName>
        <fullName evidence="4">Histidine phosphatase family protein</fullName>
    </recommendedName>
</protein>
<dbReference type="Proteomes" id="UP000188929">
    <property type="component" value="Unassembled WGS sequence"/>
</dbReference>
<keyword evidence="3" id="KW-1185">Reference proteome</keyword>
<accession>A0A1V2IAK7</accession>
<dbReference type="PANTHER" id="PTHR48100:SF51">
    <property type="entry name" value="PHOSPHOGLYCERATE MUTASE"/>
    <property type="match status" value="1"/>
</dbReference>
<dbReference type="CDD" id="cd07067">
    <property type="entry name" value="HP_PGM_like"/>
    <property type="match status" value="1"/>
</dbReference>
<dbReference type="PANTHER" id="PTHR48100">
    <property type="entry name" value="BROAD-SPECIFICITY PHOSPHATASE YOR283W-RELATED"/>
    <property type="match status" value="1"/>
</dbReference>
<dbReference type="AlphaFoldDB" id="A0A1V2IAK7"/>
<proteinExistence type="predicted"/>
<gene>
    <name evidence="2" type="ORF">BL253_15290</name>
</gene>
<dbReference type="GO" id="GO:0016791">
    <property type="term" value="F:phosphatase activity"/>
    <property type="evidence" value="ECO:0007669"/>
    <property type="project" value="TreeGrafter"/>
</dbReference>
<dbReference type="InterPro" id="IPR050275">
    <property type="entry name" value="PGM_Phosphatase"/>
</dbReference>
<evidence type="ECO:0000313" key="3">
    <source>
        <dbReference type="Proteomes" id="UP000188929"/>
    </source>
</evidence>
<comment type="caution">
    <text evidence="2">The sequence shown here is derived from an EMBL/GenBank/DDBJ whole genome shotgun (WGS) entry which is preliminary data.</text>
</comment>
<dbReference type="Pfam" id="PF00300">
    <property type="entry name" value="His_Phos_1"/>
    <property type="match status" value="1"/>
</dbReference>
<dbReference type="STRING" id="1834516.BL253_15290"/>
<reference evidence="3" key="1">
    <citation type="submission" date="2016-10" db="EMBL/GenBank/DDBJ databases">
        <title>Frankia sp. NRRL B-16386 Genome sequencing.</title>
        <authorList>
            <person name="Ghodhbane-Gtari F."/>
            <person name="Swanson E."/>
            <person name="Gueddou A."/>
            <person name="Hezbri K."/>
            <person name="Ktari K."/>
            <person name="Nouioui I."/>
            <person name="Morris K."/>
            <person name="Simpson S."/>
            <person name="Abebe-Akele F."/>
            <person name="Thomas K."/>
            <person name="Gtari M."/>
            <person name="Tisa L.S."/>
        </authorList>
    </citation>
    <scope>NUCLEOTIDE SEQUENCE [LARGE SCALE GENOMIC DNA]</scope>
    <source>
        <strain evidence="3">NRRL B-16386</strain>
    </source>
</reference>